<feature type="compositionally biased region" description="Basic and acidic residues" evidence="1">
    <location>
        <begin position="322"/>
        <end position="336"/>
    </location>
</feature>
<feature type="transmembrane region" description="Helical" evidence="2">
    <location>
        <begin position="556"/>
        <end position="573"/>
    </location>
</feature>
<evidence type="ECO:0000256" key="1">
    <source>
        <dbReference type="SAM" id="MobiDB-lite"/>
    </source>
</evidence>
<organism evidence="3 4">
    <name type="scientific">Phytophthora boehmeriae</name>
    <dbReference type="NCBI Taxonomy" id="109152"/>
    <lineage>
        <taxon>Eukaryota</taxon>
        <taxon>Sar</taxon>
        <taxon>Stramenopiles</taxon>
        <taxon>Oomycota</taxon>
        <taxon>Peronosporomycetes</taxon>
        <taxon>Peronosporales</taxon>
        <taxon>Peronosporaceae</taxon>
        <taxon>Phytophthora</taxon>
    </lineage>
</organism>
<feature type="transmembrane region" description="Helical" evidence="2">
    <location>
        <begin position="256"/>
        <end position="273"/>
    </location>
</feature>
<dbReference type="EMBL" id="JAGDFL010000496">
    <property type="protein sequence ID" value="KAG7386920.1"/>
    <property type="molecule type" value="Genomic_DNA"/>
</dbReference>
<accession>A0A8T1W422</accession>
<feature type="transmembrane region" description="Helical" evidence="2">
    <location>
        <begin position="520"/>
        <end position="544"/>
    </location>
</feature>
<evidence type="ECO:0000256" key="2">
    <source>
        <dbReference type="SAM" id="Phobius"/>
    </source>
</evidence>
<evidence type="ECO:0000313" key="4">
    <source>
        <dbReference type="Proteomes" id="UP000693981"/>
    </source>
</evidence>
<sequence>MLQRVARSQRWLVRQQSSLVQPELGFFEFLVLCFEQIAVAGAAMNCFQAVPDDASSNSGGNAQLFLPAVARVIPQALMVIVVLSFCIVWGSEILRWTLRKVHLDCANKVKFTARRRYLPPIISLLKLFFLVYVTLRLNGSTGLQWKQQISALCAALILVVCEIVDVFAVAHTWIVSRSRGVSIEDWREEDNSGIGAKQLILTFFDRWKDCGLVTSFLSQSEIALLAAEIPSMAWASWTCCQRGTTPEDISYQLHRWLTVLTIVMGMNVVLIAPEVEDDIVGATIFLVADVALTTLKLFEGRHRRQAKREAVRAQRLTMITTAEEHDTSECEGREASDAEEEEGDNVESTKVSSSRDCVEENVQALVISQPSPPKRSESVLKQCLDFRRQGVWKDTVLGGVPVKEWAFALLDCIYSMLVVLNFYETIDGSKLQIMQGVLSPIDVNSSSNSSQSASLTEEQMMDEVNRVAMIVSSAFWTLLGLSLAGRYYFLYSSRRQKIPGVPHYFPMASSTRGTTLKPNYFAVGVEIVKVALLPISICTCSYVLVEANMYVIKQGVNVFVAGAIGAIAAARSIDAFGRALHGLGRFDGDPPGLEMFGGSPYVKAGTALQVFWDRFNDFLGPLSLDHLVVASTTASENFTVVYFLLCVCILHAVIAYVDATNINRAVYKAERLGYLVAVTFLVRNSQKYVERQGSDLYAPVQLVAIEFFVQ</sequence>
<dbReference type="Proteomes" id="UP000693981">
    <property type="component" value="Unassembled WGS sequence"/>
</dbReference>
<feature type="transmembrane region" description="Helical" evidence="2">
    <location>
        <begin position="117"/>
        <end position="137"/>
    </location>
</feature>
<feature type="region of interest" description="Disordered" evidence="1">
    <location>
        <begin position="322"/>
        <end position="355"/>
    </location>
</feature>
<dbReference type="AlphaFoldDB" id="A0A8T1W422"/>
<feature type="transmembrane region" description="Helical" evidence="2">
    <location>
        <begin position="640"/>
        <end position="659"/>
    </location>
</feature>
<protein>
    <recommendedName>
        <fullName evidence="5">Transmembrane protein</fullName>
    </recommendedName>
</protein>
<keyword evidence="2" id="KW-0812">Transmembrane</keyword>
<feature type="compositionally biased region" description="Polar residues" evidence="1">
    <location>
        <begin position="346"/>
        <end position="355"/>
    </location>
</feature>
<gene>
    <name evidence="3" type="ORF">PHYBOEH_008446</name>
</gene>
<feature type="transmembrane region" description="Helical" evidence="2">
    <location>
        <begin position="64"/>
        <end position="90"/>
    </location>
</feature>
<keyword evidence="4" id="KW-1185">Reference proteome</keyword>
<feature type="non-terminal residue" evidence="3">
    <location>
        <position position="710"/>
    </location>
</feature>
<keyword evidence="2" id="KW-1133">Transmembrane helix</keyword>
<proteinExistence type="predicted"/>
<comment type="caution">
    <text evidence="3">The sequence shown here is derived from an EMBL/GenBank/DDBJ whole genome shotgun (WGS) entry which is preliminary data.</text>
</comment>
<evidence type="ECO:0008006" key="5">
    <source>
        <dbReference type="Google" id="ProtNLM"/>
    </source>
</evidence>
<feature type="transmembrane region" description="Helical" evidence="2">
    <location>
        <begin position="279"/>
        <end position="298"/>
    </location>
</feature>
<dbReference type="OrthoDB" id="124441at2759"/>
<evidence type="ECO:0000313" key="3">
    <source>
        <dbReference type="EMBL" id="KAG7386920.1"/>
    </source>
</evidence>
<reference evidence="3" key="1">
    <citation type="submission" date="2021-02" db="EMBL/GenBank/DDBJ databases">
        <authorList>
            <person name="Palmer J.M."/>
        </authorList>
    </citation>
    <scope>NUCLEOTIDE SEQUENCE</scope>
    <source>
        <strain evidence="3">SCRP23</strain>
    </source>
</reference>
<feature type="transmembrane region" description="Helical" evidence="2">
    <location>
        <begin position="149"/>
        <end position="170"/>
    </location>
</feature>
<keyword evidence="2" id="KW-0472">Membrane</keyword>
<feature type="transmembrane region" description="Helical" evidence="2">
    <location>
        <begin position="467"/>
        <end position="489"/>
    </location>
</feature>
<name>A0A8T1W422_9STRA</name>